<dbReference type="SUPFAM" id="SSF51445">
    <property type="entry name" value="(Trans)glycosidases"/>
    <property type="match status" value="1"/>
</dbReference>
<feature type="domain" description="Glycosyl hydrolase family 31 C-terminal" evidence="11">
    <location>
        <begin position="775"/>
        <end position="867"/>
    </location>
</feature>
<dbReference type="InterPro" id="IPR048395">
    <property type="entry name" value="Glyco_hydro_31_C"/>
</dbReference>
<evidence type="ECO:0000259" key="11">
    <source>
        <dbReference type="Pfam" id="PF21365"/>
    </source>
</evidence>
<dbReference type="PANTHER" id="PTHR22762:SF133">
    <property type="entry name" value="P-TYPE DOMAIN-CONTAINING PROTEIN"/>
    <property type="match status" value="1"/>
</dbReference>
<dbReference type="Gene3D" id="2.60.40.1760">
    <property type="entry name" value="glycosyl hydrolase (family 31)"/>
    <property type="match status" value="1"/>
</dbReference>
<feature type="chain" id="PRO_5004824061" description="alpha-glucosidase" evidence="9">
    <location>
        <begin position="20"/>
        <end position="1002"/>
    </location>
</feature>
<dbReference type="EC" id="3.2.1.20" evidence="3"/>
<dbReference type="InterPro" id="IPR013780">
    <property type="entry name" value="Glyco_hydro_b"/>
</dbReference>
<dbReference type="eggNOG" id="KOG1065">
    <property type="taxonomic scope" value="Eukaryota"/>
</dbReference>
<keyword evidence="7 8" id="KW-0326">Glycosidase</keyword>
<dbReference type="CDD" id="cd06602">
    <property type="entry name" value="GH31_MGAM_SI_GAA"/>
    <property type="match status" value="1"/>
</dbReference>
<evidence type="ECO:0000256" key="9">
    <source>
        <dbReference type="SAM" id="SignalP"/>
    </source>
</evidence>
<dbReference type="FunFam" id="3.20.20.80:FF:000138">
    <property type="entry name" value="Putative alpha-glucosidase AgdA"/>
    <property type="match status" value="1"/>
</dbReference>
<dbReference type="CDD" id="cd14752">
    <property type="entry name" value="GH31_N"/>
    <property type="match status" value="1"/>
</dbReference>
<dbReference type="VEuPathDB" id="FungiDB:HMPREF1541_02330"/>
<evidence type="ECO:0000256" key="1">
    <source>
        <dbReference type="ARBA" id="ARBA00001657"/>
    </source>
</evidence>
<dbReference type="PROSITE" id="PS00707">
    <property type="entry name" value="GLYCOSYL_HYDROL_F31_2"/>
    <property type="match status" value="1"/>
</dbReference>
<dbReference type="InterPro" id="IPR030459">
    <property type="entry name" value="Glyco_hydro_31_CS"/>
</dbReference>
<reference evidence="12 13" key="1">
    <citation type="submission" date="2013-03" db="EMBL/GenBank/DDBJ databases">
        <title>The Genome Sequence of Phialophora europaea CBS 101466.</title>
        <authorList>
            <consortium name="The Broad Institute Genomics Platform"/>
            <person name="Cuomo C."/>
            <person name="de Hoog S."/>
            <person name="Gorbushina A."/>
            <person name="Walker B."/>
            <person name="Young S.K."/>
            <person name="Zeng Q."/>
            <person name="Gargeya S."/>
            <person name="Fitzgerald M."/>
            <person name="Haas B."/>
            <person name="Abouelleil A."/>
            <person name="Allen A.W."/>
            <person name="Alvarado L."/>
            <person name="Arachchi H.M."/>
            <person name="Berlin A.M."/>
            <person name="Chapman S.B."/>
            <person name="Gainer-Dewar J."/>
            <person name="Goldberg J."/>
            <person name="Griggs A."/>
            <person name="Gujja S."/>
            <person name="Hansen M."/>
            <person name="Howarth C."/>
            <person name="Imamovic A."/>
            <person name="Ireland A."/>
            <person name="Larimer J."/>
            <person name="McCowan C."/>
            <person name="Murphy C."/>
            <person name="Pearson M."/>
            <person name="Poon T.W."/>
            <person name="Priest M."/>
            <person name="Roberts A."/>
            <person name="Saif S."/>
            <person name="Shea T."/>
            <person name="Sisk P."/>
            <person name="Sykes S."/>
            <person name="Wortman J."/>
            <person name="Nusbaum C."/>
            <person name="Birren B."/>
        </authorList>
    </citation>
    <scope>NUCLEOTIDE SEQUENCE [LARGE SCALE GENOMIC DNA]</scope>
    <source>
        <strain evidence="12 13">CBS 101466</strain>
    </source>
</reference>
<evidence type="ECO:0000313" key="13">
    <source>
        <dbReference type="Proteomes" id="UP000030752"/>
    </source>
</evidence>
<dbReference type="PANTHER" id="PTHR22762">
    <property type="entry name" value="ALPHA-GLUCOSIDASE"/>
    <property type="match status" value="1"/>
</dbReference>
<evidence type="ECO:0000313" key="12">
    <source>
        <dbReference type="EMBL" id="ETN43172.1"/>
    </source>
</evidence>
<dbReference type="InterPro" id="IPR000322">
    <property type="entry name" value="Glyco_hydro_31_TIM"/>
</dbReference>
<dbReference type="Pfam" id="PF21365">
    <property type="entry name" value="Glyco_hydro_31_3rd"/>
    <property type="match status" value="1"/>
</dbReference>
<dbReference type="GeneID" id="19969669"/>
<feature type="domain" description="Glycoside hydrolase family 31 TIM barrel" evidence="10">
    <location>
        <begin position="335"/>
        <end position="766"/>
    </location>
</feature>
<dbReference type="EMBL" id="KB822718">
    <property type="protein sequence ID" value="ETN43172.1"/>
    <property type="molecule type" value="Genomic_DNA"/>
</dbReference>
<dbReference type="GO" id="GO:0004558">
    <property type="term" value="F:alpha-1,4-glucosidase activity"/>
    <property type="evidence" value="ECO:0007669"/>
    <property type="project" value="UniProtKB-EC"/>
</dbReference>
<dbReference type="InterPro" id="IPR030458">
    <property type="entry name" value="Glyco_hydro_31_AS"/>
</dbReference>
<evidence type="ECO:0000256" key="7">
    <source>
        <dbReference type="ARBA" id="ARBA00023295"/>
    </source>
</evidence>
<dbReference type="FunFam" id="3.20.20.80:FF:000169">
    <property type="entry name" value="Putative alpha-glucosidase AgdA"/>
    <property type="match status" value="1"/>
</dbReference>
<name>W2S3A1_CYPE1</name>
<dbReference type="Gene3D" id="3.20.20.80">
    <property type="entry name" value="Glycosidases"/>
    <property type="match status" value="2"/>
</dbReference>
<dbReference type="FunFam" id="2.60.40.1180:FF:000001">
    <property type="entry name" value="Maltase-glucoamylase, intestinal"/>
    <property type="match status" value="1"/>
</dbReference>
<dbReference type="InterPro" id="IPR011013">
    <property type="entry name" value="Gal_mutarotase_sf_dom"/>
</dbReference>
<evidence type="ECO:0000256" key="3">
    <source>
        <dbReference type="ARBA" id="ARBA00012741"/>
    </source>
</evidence>
<sequence>MTWTIFAQALLCLTPLLAGAQSDTASTDATASSTSSVSAQFTVPASADEGANLLPNIYDPDAMVAQVECSGYTASEVTTSSAGIRARLSLAGGACNVYGSDIDELDLVVDYQTDTRLHVSIQPSHITADNESWFNLPPELVPTAEQEDGSPDSSDLTFSWENDSDAGFGFNVTLNSTGEVLFSTIGTKLVYEDQFIEFVTFQPDDYNLYGLGEVIHELRLGNNFTRTIYAADVGDPIDRNLYGSHPFYLQTRYYEISNGSEPTLLTKSEGLRDASGNYSSYTHGVYLRNAHGQEVLMNPNNVTWRTLGGSIDLYFFSGPTQPNTTQQYLDVVGRPTMQQYWGFGFHQCRWGYQNWSVTEEVVNSYERFGIPLETIWNDIDYMRGYRDFENDQTRFPYDEGADFLHRLHDSGRHYIPIIDAAIYAPNPDNESDAYQPFTTGNESEVWLLNPDESVYIGAVWPGYTVFPDWLKDETHDWWTGEVMSYHSKIPIDGIWIDMNEVSSFCVGSCGTGNLSLNPVHPSFALNGEPGHIQYDYPEGFNLTNQTEAASASAASSSQAAASSTSDSAASSTSSTSYLHTTPTAGLRNLNHPPYVINHVQEGADLAVHAVSPNATHHNGVQEYDVHNLYGHMILQSTYRALLATMPGKRPFIIGRSTFSGSGNYTGHWGGDNASKFYYMYFSIPQALSFSLFGIPMFGVDTCGFNGNSDEELCNRWMQLSAFFPFYRNHNTLATNSQEAYVWASVAEASRMAMAIRFQLLPYLYTLFYYAHTRADTVMRALAWEFPNDPSLASADRQFFLGPAILVTPVLNQGDETVDGIFPGLIEGTDLYYDWYNQSQIEVPGQKNTTIDAPLGHIPVYIRGGNVLAMQQPALTTRDARKTGWSVLVAPGVDGSASGSLYLDDGESLEPNATKLVTLTAAVASTGNLSLQVEIEGDFDGLDTPLGNVTFLDVPQNKTTASINGEEVGKVSHNATSNSVLVSGLDQALNGKAWGTGFTLTVQ</sequence>
<evidence type="ECO:0000256" key="8">
    <source>
        <dbReference type="RuleBase" id="RU361185"/>
    </source>
</evidence>
<dbReference type="InterPro" id="IPR017853">
    <property type="entry name" value="GH"/>
</dbReference>
<dbReference type="STRING" id="1220924.W2S3A1"/>
<feature type="signal peptide" evidence="9">
    <location>
        <begin position="1"/>
        <end position="19"/>
    </location>
</feature>
<dbReference type="AlphaFoldDB" id="W2S3A1"/>
<protein>
    <recommendedName>
        <fullName evidence="3">alpha-glucosidase</fullName>
        <ecNumber evidence="3">3.2.1.20</ecNumber>
    </recommendedName>
</protein>
<comment type="similarity">
    <text evidence="2 8">Belongs to the glycosyl hydrolase 31 family.</text>
</comment>
<accession>W2S3A1</accession>
<evidence type="ECO:0000259" key="10">
    <source>
        <dbReference type="Pfam" id="PF01055"/>
    </source>
</evidence>
<dbReference type="GO" id="GO:0005975">
    <property type="term" value="P:carbohydrate metabolic process"/>
    <property type="evidence" value="ECO:0007669"/>
    <property type="project" value="InterPro"/>
</dbReference>
<keyword evidence="4 9" id="KW-0732">Signal</keyword>
<dbReference type="Proteomes" id="UP000030752">
    <property type="component" value="Unassembled WGS sequence"/>
</dbReference>
<organism evidence="12 13">
    <name type="scientific">Cyphellophora europaea (strain CBS 101466)</name>
    <name type="common">Phialophora europaea</name>
    <dbReference type="NCBI Taxonomy" id="1220924"/>
    <lineage>
        <taxon>Eukaryota</taxon>
        <taxon>Fungi</taxon>
        <taxon>Dikarya</taxon>
        <taxon>Ascomycota</taxon>
        <taxon>Pezizomycotina</taxon>
        <taxon>Eurotiomycetes</taxon>
        <taxon>Chaetothyriomycetidae</taxon>
        <taxon>Chaetothyriales</taxon>
        <taxon>Cyphellophoraceae</taxon>
        <taxon>Cyphellophora</taxon>
    </lineage>
</organism>
<gene>
    <name evidence="12" type="ORF">HMPREF1541_02330</name>
</gene>
<keyword evidence="5 8" id="KW-0378">Hydrolase</keyword>
<dbReference type="SUPFAM" id="SSF74650">
    <property type="entry name" value="Galactose mutarotase-like"/>
    <property type="match status" value="1"/>
</dbReference>
<keyword evidence="6" id="KW-0325">Glycoprotein</keyword>
<dbReference type="RefSeq" id="XP_008714908.1">
    <property type="nucleotide sequence ID" value="XM_008716686.1"/>
</dbReference>
<evidence type="ECO:0000256" key="6">
    <source>
        <dbReference type="ARBA" id="ARBA00023180"/>
    </source>
</evidence>
<dbReference type="InParanoid" id="W2S3A1"/>
<dbReference type="PROSITE" id="PS00129">
    <property type="entry name" value="GLYCOSYL_HYDROL_F31_1"/>
    <property type="match status" value="1"/>
</dbReference>
<comment type="catalytic activity">
    <reaction evidence="1">
        <text>Hydrolysis of terminal, non-reducing (1-&gt;4)-linked alpha-D-glucose residues with release of alpha-D-glucose.</text>
        <dbReference type="EC" id="3.2.1.20"/>
    </reaction>
</comment>
<dbReference type="GO" id="GO:0030246">
    <property type="term" value="F:carbohydrate binding"/>
    <property type="evidence" value="ECO:0007669"/>
    <property type="project" value="InterPro"/>
</dbReference>
<keyword evidence="13" id="KW-1185">Reference proteome</keyword>
<evidence type="ECO:0000256" key="5">
    <source>
        <dbReference type="ARBA" id="ARBA00022801"/>
    </source>
</evidence>
<proteinExistence type="inferred from homology"/>
<dbReference type="HOGENOM" id="CLU_000631_11_0_1"/>
<dbReference type="SUPFAM" id="SSF51011">
    <property type="entry name" value="Glycosyl hydrolase domain"/>
    <property type="match status" value="1"/>
</dbReference>
<evidence type="ECO:0000256" key="2">
    <source>
        <dbReference type="ARBA" id="ARBA00007806"/>
    </source>
</evidence>
<dbReference type="Pfam" id="PF01055">
    <property type="entry name" value="Glyco_hydro_31_2nd"/>
    <property type="match status" value="1"/>
</dbReference>
<dbReference type="OrthoDB" id="5839090at2759"/>
<evidence type="ECO:0000256" key="4">
    <source>
        <dbReference type="ARBA" id="ARBA00022729"/>
    </source>
</evidence>
<dbReference type="Gene3D" id="2.60.40.1180">
    <property type="entry name" value="Golgi alpha-mannosidase II"/>
    <property type="match status" value="2"/>
</dbReference>